<dbReference type="RefSeq" id="WP_122928101.1">
    <property type="nucleotide sequence ID" value="NZ_DAMBMS010000007.1"/>
</dbReference>
<evidence type="ECO:0000259" key="9">
    <source>
        <dbReference type="Pfam" id="PF02397"/>
    </source>
</evidence>
<keyword evidence="5 8" id="KW-1133">Transmembrane helix</keyword>
<evidence type="ECO:0000256" key="6">
    <source>
        <dbReference type="ARBA" id="ARBA00023136"/>
    </source>
</evidence>
<evidence type="ECO:0000313" key="11">
    <source>
        <dbReference type="Proteomes" id="UP001162318"/>
    </source>
</evidence>
<keyword evidence="6 8" id="KW-0472">Membrane</keyword>
<feature type="transmembrane region" description="Helical" evidence="8">
    <location>
        <begin position="88"/>
        <end position="108"/>
    </location>
</feature>
<dbReference type="GO" id="GO:0000271">
    <property type="term" value="P:polysaccharide biosynthetic process"/>
    <property type="evidence" value="ECO:0007669"/>
    <property type="project" value="UniProtKB-KW"/>
</dbReference>
<evidence type="ECO:0000256" key="5">
    <source>
        <dbReference type="ARBA" id="ARBA00022989"/>
    </source>
</evidence>
<accession>A0AA42WYD4</accession>
<dbReference type="Pfam" id="PF02397">
    <property type="entry name" value="Bac_transf"/>
    <property type="match status" value="1"/>
</dbReference>
<feature type="transmembrane region" description="Helical" evidence="8">
    <location>
        <begin position="120"/>
        <end position="138"/>
    </location>
</feature>
<dbReference type="EMBL" id="JAOCKX010000022">
    <property type="protein sequence ID" value="MDH2132592.1"/>
    <property type="molecule type" value="Genomic_DNA"/>
</dbReference>
<dbReference type="InterPro" id="IPR003362">
    <property type="entry name" value="Bact_transf"/>
</dbReference>
<evidence type="ECO:0000313" key="10">
    <source>
        <dbReference type="EMBL" id="MDH2132592.1"/>
    </source>
</evidence>
<dbReference type="AlphaFoldDB" id="A0AA42WYD4"/>
<feature type="domain" description="Bacterial sugar transferase" evidence="9">
    <location>
        <begin position="263"/>
        <end position="451"/>
    </location>
</feature>
<evidence type="ECO:0000256" key="7">
    <source>
        <dbReference type="ARBA" id="ARBA00023169"/>
    </source>
</evidence>
<dbReference type="InterPro" id="IPR017475">
    <property type="entry name" value="EPS_sugar_tfrase"/>
</dbReference>
<evidence type="ECO:0000256" key="3">
    <source>
        <dbReference type="ARBA" id="ARBA00022679"/>
    </source>
</evidence>
<dbReference type="Proteomes" id="UP001162318">
    <property type="component" value="Unassembled WGS sequence"/>
</dbReference>
<keyword evidence="3 10" id="KW-0808">Transferase</keyword>
<feature type="transmembrane region" description="Helical" evidence="8">
    <location>
        <begin position="20"/>
        <end position="43"/>
    </location>
</feature>
<keyword evidence="4 8" id="KW-0812">Transmembrane</keyword>
<dbReference type="NCBIfam" id="TIGR03025">
    <property type="entry name" value="EPS_sugtrans"/>
    <property type="match status" value="1"/>
</dbReference>
<proteinExistence type="inferred from homology"/>
<dbReference type="GO" id="GO:0016020">
    <property type="term" value="C:membrane"/>
    <property type="evidence" value="ECO:0007669"/>
    <property type="project" value="UniProtKB-SubCell"/>
</dbReference>
<comment type="subcellular location">
    <subcellularLocation>
        <location evidence="1">Membrane</location>
        <topology evidence="1">Multi-pass membrane protein</topology>
    </subcellularLocation>
</comment>
<evidence type="ECO:0000256" key="2">
    <source>
        <dbReference type="ARBA" id="ARBA00006464"/>
    </source>
</evidence>
<gene>
    <name evidence="10" type="ORF">N5J77_15800</name>
</gene>
<keyword evidence="7" id="KW-0270">Exopolysaccharide synthesis</keyword>
<feature type="transmembrane region" description="Helical" evidence="8">
    <location>
        <begin position="265"/>
        <end position="289"/>
    </location>
</feature>
<evidence type="ECO:0000256" key="8">
    <source>
        <dbReference type="SAM" id="Phobius"/>
    </source>
</evidence>
<feature type="transmembrane region" description="Helical" evidence="8">
    <location>
        <begin position="55"/>
        <end position="76"/>
    </location>
</feature>
<comment type="caution">
    <text evidence="10">The sequence shown here is derived from an EMBL/GenBank/DDBJ whole genome shotgun (WGS) entry which is preliminary data.</text>
</comment>
<organism evidence="10 11">
    <name type="scientific">Sphingobium yanoikuyae</name>
    <name type="common">Sphingomonas yanoikuyae</name>
    <dbReference type="NCBI Taxonomy" id="13690"/>
    <lineage>
        <taxon>Bacteria</taxon>
        <taxon>Pseudomonadati</taxon>
        <taxon>Pseudomonadota</taxon>
        <taxon>Alphaproteobacteria</taxon>
        <taxon>Sphingomonadales</taxon>
        <taxon>Sphingomonadaceae</taxon>
        <taxon>Sphingobium</taxon>
    </lineage>
</organism>
<name>A0AA42WYD4_SPHYA</name>
<dbReference type="PANTHER" id="PTHR30576:SF0">
    <property type="entry name" value="UNDECAPRENYL-PHOSPHATE N-ACETYLGALACTOSAMINYL 1-PHOSPHATE TRANSFERASE-RELATED"/>
    <property type="match status" value="1"/>
</dbReference>
<dbReference type="GO" id="GO:0016780">
    <property type="term" value="F:phosphotransferase activity, for other substituted phosphate groups"/>
    <property type="evidence" value="ECO:0007669"/>
    <property type="project" value="TreeGrafter"/>
</dbReference>
<comment type="similarity">
    <text evidence="2">Belongs to the bacterial sugar transferase family.</text>
</comment>
<reference evidence="10" key="1">
    <citation type="submission" date="2022-09" db="EMBL/GenBank/DDBJ databases">
        <title>Intensive care unit water sources are persistently colonized with multi-drug resistant bacteria and are the site of extensive horizontal gene transfer of antibiotic resistance genes.</title>
        <authorList>
            <person name="Diorio-Toth L."/>
        </authorList>
    </citation>
    <scope>NUCLEOTIDE SEQUENCE</scope>
    <source>
        <strain evidence="10">GD03659</strain>
    </source>
</reference>
<sequence>MNMQGASLTVSKEIVRLRLYALCLAGDMAGLFIAFLLANWLVVGAFLGEPGKPHGLVMFSMVAPLYAILAVQGGAYGINTLDRVRRGIFRALLALAQAALLMLLIVYLGKIAEQLSRLTFLTGLLLGAATLALVRLAVARLAVRLLGDVPHLTAVIMDGVAIETGAHMEVIQADAANLHPERHDADMAARLAAAVGMAERVIVACPLERMDDWSAALKSLSARGEIVVPELLRFAPARVDEFDGQPTIIVAGGPLQFRDRLIKRLFDILVATIATIALSPVLFGAALAVKLTSPGPILFRQPRIGKDGRPFSIYKFRSMRTEASDHKAATLTKRDDDRVTRVGAFLRKTSIDELPQLFNVLNGDMSVVGPRPHAAAAKAGDSLYWEVDARYWERHCIKPGMTGLAQVRGHRGATDHHQDLIDRLQSDLEYVSDWSIWRDLRIIVATLGVLVHHKAY</sequence>
<protein>
    <submittedName>
        <fullName evidence="10">Sugar transferase</fullName>
    </submittedName>
</protein>
<evidence type="ECO:0000256" key="4">
    <source>
        <dbReference type="ARBA" id="ARBA00022692"/>
    </source>
</evidence>
<dbReference type="PANTHER" id="PTHR30576">
    <property type="entry name" value="COLANIC BIOSYNTHESIS UDP-GLUCOSE LIPID CARRIER TRANSFERASE"/>
    <property type="match status" value="1"/>
</dbReference>
<evidence type="ECO:0000256" key="1">
    <source>
        <dbReference type="ARBA" id="ARBA00004141"/>
    </source>
</evidence>